<proteinExistence type="predicted"/>
<dbReference type="EMBL" id="PKKM01000001">
    <property type="protein sequence ID" value="PKY65339.1"/>
    <property type="molecule type" value="Genomic_DNA"/>
</dbReference>
<organism evidence="1 2">
    <name type="scientific">Schaalia odontolytica</name>
    <dbReference type="NCBI Taxonomy" id="1660"/>
    <lineage>
        <taxon>Bacteria</taxon>
        <taxon>Bacillati</taxon>
        <taxon>Actinomycetota</taxon>
        <taxon>Actinomycetes</taxon>
        <taxon>Actinomycetales</taxon>
        <taxon>Actinomycetaceae</taxon>
        <taxon>Schaalia</taxon>
    </lineage>
</organism>
<dbReference type="AlphaFoldDB" id="A0A2I1I2K2"/>
<sequence length="60" mass="6581">MTALQGNHRKLLSTGCATASPHTEPVYANHLQFGQELERLVSRAPQLTRATKANVHDLSN</sequence>
<evidence type="ECO:0000313" key="2">
    <source>
        <dbReference type="Proteomes" id="UP000234198"/>
    </source>
</evidence>
<evidence type="ECO:0000313" key="1">
    <source>
        <dbReference type="EMBL" id="PKY65339.1"/>
    </source>
</evidence>
<dbReference type="Proteomes" id="UP000234198">
    <property type="component" value="Unassembled WGS sequence"/>
</dbReference>
<name>A0A2I1I2K2_9ACTO</name>
<reference evidence="1 2" key="1">
    <citation type="submission" date="2017-12" db="EMBL/GenBank/DDBJ databases">
        <title>Phylogenetic diversity of female urinary microbiome.</title>
        <authorList>
            <person name="Thomas-White K."/>
            <person name="Wolfe A.J."/>
        </authorList>
    </citation>
    <scope>NUCLEOTIDE SEQUENCE [LARGE SCALE GENOMIC DNA]</scope>
    <source>
        <strain evidence="1 2">UMB0018</strain>
    </source>
</reference>
<accession>A0A2I1I2K2</accession>
<gene>
    <name evidence="1" type="ORF">CYJ22_00130</name>
</gene>
<comment type="caution">
    <text evidence="1">The sequence shown here is derived from an EMBL/GenBank/DDBJ whole genome shotgun (WGS) entry which is preliminary data.</text>
</comment>
<protein>
    <submittedName>
        <fullName evidence="1">Uncharacterized protein</fullName>
    </submittedName>
</protein>